<sequence length="597" mass="68171">MWSIKRINIIFALLVALLVTVGANIVWHHSYRSLISEHQLQLERFSSHITTTIDKYSHIPKLLSKDRQLIDALYQPKNSAQIDITNRYLQEINQIVNASDTYLLDANGTTIAASNWQNDKTFLGRNFEWRPYFQQASKGESSQYFALGSTSGERGYYYSSPIVHAGSVLGVVVVKMDLSSIEEHWKNDGSYFVATDTNNIIFMSSRADWLFKSLTPINAIKMEAIKQSRRYLNRDIEPLQLTINRHITHNEWLDNRIDWMQGDYIVSNKALTNIPLIIRVVTPKISVFWSSFSYILLSLMASLILYLSILLLHSRRVRQRHMELLQAEAKQKLEFQVMERTADLHSEIIEREKTEQQLRKTQNELIQAAKLAVLGQMSSSVSHELNNPLAAIRSYAENGRRFLTKEKYERVDDNLIRISALTERIAQISTQLKSFSQRSNQQRKKCLVLPLILSVKDLLQPQLKSHRVNLTLDENTPDIYLYVNPVEFEQVLVNIVTNAIQAVDEKEDKKVHIGVSTHQDECNITVDDSGPGIQADDTDKIFEPFYTTKKNGLGLGLSISMQIAESMDGTIIACSNENGGARFILTLPLLRLTKTQG</sequence>
<comment type="subcellular location">
    <subcellularLocation>
        <location evidence="2">Cell inner membrane</location>
        <topology evidence="2">Multi-pass membrane protein</topology>
    </subcellularLocation>
</comment>
<keyword evidence="11" id="KW-0067">ATP-binding</keyword>
<dbReference type="FunFam" id="3.30.450.20:FF:000127">
    <property type="entry name" value="C4-dicarboxylate transport sensor protein"/>
    <property type="match status" value="1"/>
</dbReference>
<dbReference type="InterPro" id="IPR004358">
    <property type="entry name" value="Sig_transdc_His_kin-like_C"/>
</dbReference>
<keyword evidence="6" id="KW-0597">Phosphoprotein</keyword>
<accession>A0A3N9TG27</accession>
<feature type="domain" description="Histidine kinase" evidence="18">
    <location>
        <begin position="380"/>
        <end position="591"/>
    </location>
</feature>
<dbReference type="PROSITE" id="PS50109">
    <property type="entry name" value="HIS_KIN"/>
    <property type="match status" value="1"/>
</dbReference>
<dbReference type="InterPro" id="IPR029151">
    <property type="entry name" value="Sensor-like_sf"/>
</dbReference>
<dbReference type="CDD" id="cd00082">
    <property type="entry name" value="HisKA"/>
    <property type="match status" value="1"/>
</dbReference>
<evidence type="ECO:0000256" key="14">
    <source>
        <dbReference type="ARBA" id="ARBA00023136"/>
    </source>
</evidence>
<dbReference type="Gene3D" id="3.30.565.10">
    <property type="entry name" value="Histidine kinase-like ATPase, C-terminal domain"/>
    <property type="match status" value="1"/>
</dbReference>
<keyword evidence="7" id="KW-0808">Transferase</keyword>
<protein>
    <recommendedName>
        <fullName evidence="15">C4-dicarboxylate transport sensor protein DctB</fullName>
        <ecNumber evidence="3">2.7.13.3</ecNumber>
    </recommendedName>
</protein>
<name>A0A3N9TG27_9VIBR</name>
<keyword evidence="12 17" id="KW-1133">Transmembrane helix</keyword>
<dbReference type="Gene3D" id="3.30.450.20">
    <property type="entry name" value="PAS domain"/>
    <property type="match status" value="2"/>
</dbReference>
<dbReference type="Pfam" id="PF02518">
    <property type="entry name" value="HATPase_c"/>
    <property type="match status" value="1"/>
</dbReference>
<dbReference type="InterPro" id="IPR003594">
    <property type="entry name" value="HATPase_dom"/>
</dbReference>
<dbReference type="EC" id="2.7.13.3" evidence="3"/>
<dbReference type="SMART" id="SM00388">
    <property type="entry name" value="HisKA"/>
    <property type="match status" value="1"/>
</dbReference>
<dbReference type="InterPro" id="IPR036097">
    <property type="entry name" value="HisK_dim/P_sf"/>
</dbReference>
<evidence type="ECO:0000256" key="2">
    <source>
        <dbReference type="ARBA" id="ARBA00004429"/>
    </source>
</evidence>
<dbReference type="FunFam" id="1.10.287.130:FF:000049">
    <property type="entry name" value="C4-dicarboxylate transport sensor protein DctB"/>
    <property type="match status" value="1"/>
</dbReference>
<proteinExistence type="predicted"/>
<evidence type="ECO:0000256" key="12">
    <source>
        <dbReference type="ARBA" id="ARBA00022989"/>
    </source>
</evidence>
<dbReference type="GO" id="GO:0005524">
    <property type="term" value="F:ATP binding"/>
    <property type="evidence" value="ECO:0007669"/>
    <property type="project" value="UniProtKB-KW"/>
</dbReference>
<dbReference type="AlphaFoldDB" id="A0A3N9TG27"/>
<dbReference type="CDD" id="cd12914">
    <property type="entry name" value="PDC1_DGC_like"/>
    <property type="match status" value="1"/>
</dbReference>
<organism evidence="19 20">
    <name type="scientific">Vibrio viridaestus</name>
    <dbReference type="NCBI Taxonomy" id="2487322"/>
    <lineage>
        <taxon>Bacteria</taxon>
        <taxon>Pseudomonadati</taxon>
        <taxon>Pseudomonadota</taxon>
        <taxon>Gammaproteobacteria</taxon>
        <taxon>Vibrionales</taxon>
        <taxon>Vibrionaceae</taxon>
        <taxon>Vibrio</taxon>
    </lineage>
</organism>
<dbReference type="CDD" id="cd00075">
    <property type="entry name" value="HATPase"/>
    <property type="match status" value="1"/>
</dbReference>
<dbReference type="InterPro" id="IPR017055">
    <property type="entry name" value="Sig_transdc_His_kinase_DctB"/>
</dbReference>
<evidence type="ECO:0000256" key="16">
    <source>
        <dbReference type="SAM" id="Coils"/>
    </source>
</evidence>
<evidence type="ECO:0000256" key="15">
    <source>
        <dbReference type="ARBA" id="ARBA00073143"/>
    </source>
</evidence>
<evidence type="ECO:0000259" key="18">
    <source>
        <dbReference type="PROSITE" id="PS50109"/>
    </source>
</evidence>
<evidence type="ECO:0000256" key="9">
    <source>
        <dbReference type="ARBA" id="ARBA00022741"/>
    </source>
</evidence>
<keyword evidence="8 17" id="KW-0812">Transmembrane</keyword>
<dbReference type="SUPFAM" id="SSF103190">
    <property type="entry name" value="Sensory domain-like"/>
    <property type="match status" value="1"/>
</dbReference>
<dbReference type="GO" id="GO:0000155">
    <property type="term" value="F:phosphorelay sensor kinase activity"/>
    <property type="evidence" value="ECO:0007669"/>
    <property type="project" value="InterPro"/>
</dbReference>
<gene>
    <name evidence="19" type="ORF">EES38_08165</name>
</gene>
<dbReference type="InterPro" id="IPR003661">
    <property type="entry name" value="HisK_dim/P_dom"/>
</dbReference>
<keyword evidence="20" id="KW-1185">Reference proteome</keyword>
<dbReference type="Pfam" id="PF00512">
    <property type="entry name" value="HisKA"/>
    <property type="match status" value="1"/>
</dbReference>
<keyword evidence="9" id="KW-0547">Nucleotide-binding</keyword>
<keyword evidence="5" id="KW-0997">Cell inner membrane</keyword>
<dbReference type="SUPFAM" id="SSF55874">
    <property type="entry name" value="ATPase domain of HSP90 chaperone/DNA topoisomerase II/histidine kinase"/>
    <property type="match status" value="1"/>
</dbReference>
<dbReference type="InterPro" id="IPR005467">
    <property type="entry name" value="His_kinase_dom"/>
</dbReference>
<evidence type="ECO:0000256" key="13">
    <source>
        <dbReference type="ARBA" id="ARBA00023012"/>
    </source>
</evidence>
<dbReference type="SMART" id="SM00387">
    <property type="entry name" value="HATPase_c"/>
    <property type="match status" value="1"/>
</dbReference>
<feature type="transmembrane region" description="Helical" evidence="17">
    <location>
        <begin position="287"/>
        <end position="312"/>
    </location>
</feature>
<dbReference type="Pfam" id="PF02743">
    <property type="entry name" value="dCache_1"/>
    <property type="match status" value="1"/>
</dbReference>
<keyword evidence="10 19" id="KW-0418">Kinase</keyword>
<dbReference type="InterPro" id="IPR033479">
    <property type="entry name" value="dCache_1"/>
</dbReference>
<keyword evidence="14 17" id="KW-0472">Membrane</keyword>
<dbReference type="OrthoDB" id="9772100at2"/>
<dbReference type="PIRSF" id="PIRSF036431">
    <property type="entry name" value="STHK_DctB"/>
    <property type="match status" value="1"/>
</dbReference>
<evidence type="ECO:0000256" key="10">
    <source>
        <dbReference type="ARBA" id="ARBA00022777"/>
    </source>
</evidence>
<dbReference type="RefSeq" id="WP_124936688.1">
    <property type="nucleotide sequence ID" value="NZ_RJVQ01000003.1"/>
</dbReference>
<feature type="coiled-coil region" evidence="16">
    <location>
        <begin position="344"/>
        <end position="371"/>
    </location>
</feature>
<dbReference type="PRINTS" id="PR00344">
    <property type="entry name" value="BCTRLSENSOR"/>
</dbReference>
<dbReference type="SUPFAM" id="SSF47384">
    <property type="entry name" value="Homodimeric domain of signal transducing histidine kinase"/>
    <property type="match status" value="1"/>
</dbReference>
<dbReference type="PANTHER" id="PTHR43065:SF46">
    <property type="entry name" value="C4-DICARBOXYLATE TRANSPORT SENSOR PROTEIN DCTB"/>
    <property type="match status" value="1"/>
</dbReference>
<keyword evidence="16" id="KW-0175">Coiled coil</keyword>
<dbReference type="InterPro" id="IPR036890">
    <property type="entry name" value="HATPase_C_sf"/>
</dbReference>
<dbReference type="Gene3D" id="1.10.287.130">
    <property type="match status" value="1"/>
</dbReference>
<dbReference type="GO" id="GO:0005886">
    <property type="term" value="C:plasma membrane"/>
    <property type="evidence" value="ECO:0007669"/>
    <property type="project" value="UniProtKB-SubCell"/>
</dbReference>
<comment type="catalytic activity">
    <reaction evidence="1">
        <text>ATP + protein L-histidine = ADP + protein N-phospho-L-histidine.</text>
        <dbReference type="EC" id="2.7.13.3"/>
    </reaction>
</comment>
<evidence type="ECO:0000256" key="1">
    <source>
        <dbReference type="ARBA" id="ARBA00000085"/>
    </source>
</evidence>
<keyword evidence="4" id="KW-1003">Cell membrane</keyword>
<evidence type="ECO:0000256" key="4">
    <source>
        <dbReference type="ARBA" id="ARBA00022475"/>
    </source>
</evidence>
<keyword evidence="13" id="KW-0902">Two-component regulatory system</keyword>
<evidence type="ECO:0000256" key="3">
    <source>
        <dbReference type="ARBA" id="ARBA00012438"/>
    </source>
</evidence>
<dbReference type="Proteomes" id="UP000281112">
    <property type="component" value="Unassembled WGS sequence"/>
</dbReference>
<reference evidence="19 20" key="1">
    <citation type="submission" date="2018-11" db="EMBL/GenBank/DDBJ databases">
        <title>Vibrio LJC006 sp. nov., isolated from seawater during the bloom of the enteromorpha.</title>
        <authorList>
            <person name="Liang J."/>
        </authorList>
    </citation>
    <scope>NUCLEOTIDE SEQUENCE [LARGE SCALE GENOMIC DNA]</scope>
    <source>
        <strain evidence="19 20">LJC006</strain>
    </source>
</reference>
<comment type="caution">
    <text evidence="19">The sequence shown here is derived from an EMBL/GenBank/DDBJ whole genome shotgun (WGS) entry which is preliminary data.</text>
</comment>
<evidence type="ECO:0000256" key="11">
    <source>
        <dbReference type="ARBA" id="ARBA00022840"/>
    </source>
</evidence>
<dbReference type="EMBL" id="RJVQ01000003">
    <property type="protein sequence ID" value="RQW63217.1"/>
    <property type="molecule type" value="Genomic_DNA"/>
</dbReference>
<evidence type="ECO:0000256" key="17">
    <source>
        <dbReference type="SAM" id="Phobius"/>
    </source>
</evidence>
<evidence type="ECO:0000313" key="20">
    <source>
        <dbReference type="Proteomes" id="UP000281112"/>
    </source>
</evidence>
<evidence type="ECO:0000256" key="6">
    <source>
        <dbReference type="ARBA" id="ARBA00022553"/>
    </source>
</evidence>
<evidence type="ECO:0000256" key="7">
    <source>
        <dbReference type="ARBA" id="ARBA00022679"/>
    </source>
</evidence>
<evidence type="ECO:0000256" key="5">
    <source>
        <dbReference type="ARBA" id="ARBA00022519"/>
    </source>
</evidence>
<evidence type="ECO:0000313" key="19">
    <source>
        <dbReference type="EMBL" id="RQW63217.1"/>
    </source>
</evidence>
<dbReference type="PANTHER" id="PTHR43065">
    <property type="entry name" value="SENSOR HISTIDINE KINASE"/>
    <property type="match status" value="1"/>
</dbReference>
<evidence type="ECO:0000256" key="8">
    <source>
        <dbReference type="ARBA" id="ARBA00022692"/>
    </source>
</evidence>